<organism evidence="1 2">
    <name type="scientific">Corchorus olitorius</name>
    <dbReference type="NCBI Taxonomy" id="93759"/>
    <lineage>
        <taxon>Eukaryota</taxon>
        <taxon>Viridiplantae</taxon>
        <taxon>Streptophyta</taxon>
        <taxon>Embryophyta</taxon>
        <taxon>Tracheophyta</taxon>
        <taxon>Spermatophyta</taxon>
        <taxon>Magnoliopsida</taxon>
        <taxon>eudicotyledons</taxon>
        <taxon>Gunneridae</taxon>
        <taxon>Pentapetalae</taxon>
        <taxon>rosids</taxon>
        <taxon>malvids</taxon>
        <taxon>Malvales</taxon>
        <taxon>Malvaceae</taxon>
        <taxon>Grewioideae</taxon>
        <taxon>Apeibeae</taxon>
        <taxon>Corchorus</taxon>
    </lineage>
</organism>
<comment type="caution">
    <text evidence="1">The sequence shown here is derived from an EMBL/GenBank/DDBJ whole genome shotgun (WGS) entry which is preliminary data.</text>
</comment>
<protein>
    <submittedName>
        <fullName evidence="1">Uncharacterized protein</fullName>
    </submittedName>
</protein>
<dbReference type="EMBL" id="AWUE01014933">
    <property type="protein sequence ID" value="OMP00541.1"/>
    <property type="molecule type" value="Genomic_DNA"/>
</dbReference>
<accession>A0A1R3K0E5</accession>
<sequence>MGMDSVELVISAISSTTQDRWGRAQCATYCAESKTSSNCNAFSKSL</sequence>
<evidence type="ECO:0000313" key="1">
    <source>
        <dbReference type="EMBL" id="OMP00541.1"/>
    </source>
</evidence>
<reference evidence="2" key="1">
    <citation type="submission" date="2013-09" db="EMBL/GenBank/DDBJ databases">
        <title>Corchorus olitorius genome sequencing.</title>
        <authorList>
            <person name="Alam M."/>
            <person name="Haque M.S."/>
            <person name="Islam M.S."/>
            <person name="Emdad E.M."/>
            <person name="Islam M.M."/>
            <person name="Ahmed B."/>
            <person name="Halim A."/>
            <person name="Hossen Q.M.M."/>
            <person name="Hossain M.Z."/>
            <person name="Ahmed R."/>
            <person name="Khan M.M."/>
            <person name="Islam R."/>
            <person name="Rashid M.M."/>
            <person name="Khan S.A."/>
            <person name="Rahman M.S."/>
            <person name="Alam M."/>
            <person name="Yahiya A.S."/>
            <person name="Khan M.S."/>
            <person name="Azam M.S."/>
            <person name="Haque T."/>
            <person name="Lashkar M.Z.H."/>
            <person name="Akhand A.I."/>
            <person name="Morshed G."/>
            <person name="Roy S."/>
            <person name="Uddin K.S."/>
            <person name="Rabeya T."/>
            <person name="Hossain A.S."/>
            <person name="Chowdhury A."/>
            <person name="Snigdha A.R."/>
            <person name="Mortoza M.S."/>
            <person name="Matin S.A."/>
            <person name="Hoque S.M.E."/>
            <person name="Islam M.K."/>
            <person name="Roy D.K."/>
            <person name="Haider R."/>
            <person name="Moosa M.M."/>
            <person name="Elias S.M."/>
            <person name="Hasan A.M."/>
            <person name="Jahan S."/>
            <person name="Shafiuddin M."/>
            <person name="Mahmood N."/>
            <person name="Shommy N.S."/>
        </authorList>
    </citation>
    <scope>NUCLEOTIDE SEQUENCE [LARGE SCALE GENOMIC DNA]</scope>
    <source>
        <strain evidence="2">cv. O-4</strain>
    </source>
</reference>
<dbReference type="AlphaFoldDB" id="A0A1R3K0E5"/>
<dbReference type="Proteomes" id="UP000187203">
    <property type="component" value="Unassembled WGS sequence"/>
</dbReference>
<evidence type="ECO:0000313" key="2">
    <source>
        <dbReference type="Proteomes" id="UP000187203"/>
    </source>
</evidence>
<proteinExistence type="predicted"/>
<gene>
    <name evidence="1" type="ORF">COLO4_12583</name>
</gene>
<keyword evidence="2" id="KW-1185">Reference proteome</keyword>
<name>A0A1R3K0E5_9ROSI</name>